<dbReference type="eggNOG" id="ENOG502SE5A">
    <property type="taxonomic scope" value="Eukaryota"/>
</dbReference>
<sequence length="376" mass="41148">MPDVQMLEVKQERFRLAQEKKANDARLVESASEADADKEADAREVCLNSGIWNRLAINPTNTAVEAHDETGARSRASSGDEDAMTSRMRSTDGGVWLASVKQHMVLENCSVNPADGGAQSESIPVNDEVNCAAVSAAEDVKMVLSDLAVDQTGNSPPEDLLLEDHVSEDHRQQNAGGEWDDKLSLNASEFMEKVAVNATRASLPQVHPFFSATVPQDDIEVLTRASSTEDTSEADFTSFSSIVSCCVELPVRLVAHKLEQVAVSWFRDSLQVLEHLRWLRKLMLMSEGLCMDIFARDFLVGLTPTTRVNWGVEGRLSSALALAMIEGCVSMDAMAQKFRYTSTPALSQCKQAPNRICGCACNLWLLTVVIVCCAQY</sequence>
<dbReference type="EnsemblProtists" id="HpaT807109">
    <property type="protein sequence ID" value="HpaP807109"/>
    <property type="gene ID" value="HpaG807109"/>
</dbReference>
<dbReference type="EMBL" id="JH598368">
    <property type="status" value="NOT_ANNOTATED_CDS"/>
    <property type="molecule type" value="Genomic_DNA"/>
</dbReference>
<evidence type="ECO:0000256" key="1">
    <source>
        <dbReference type="SAM" id="MobiDB-lite"/>
    </source>
</evidence>
<reference evidence="3" key="1">
    <citation type="journal article" date="2010" name="Science">
        <title>Signatures of adaptation to obligate biotrophy in the Hyaloperonospora arabidopsidis genome.</title>
        <authorList>
            <person name="Baxter L."/>
            <person name="Tripathy S."/>
            <person name="Ishaque N."/>
            <person name="Boot N."/>
            <person name="Cabral A."/>
            <person name="Kemen E."/>
            <person name="Thines M."/>
            <person name="Ah-Fong A."/>
            <person name="Anderson R."/>
            <person name="Badejoko W."/>
            <person name="Bittner-Eddy P."/>
            <person name="Boore J.L."/>
            <person name="Chibucos M.C."/>
            <person name="Coates M."/>
            <person name="Dehal P."/>
            <person name="Delehaunty K."/>
            <person name="Dong S."/>
            <person name="Downton P."/>
            <person name="Dumas B."/>
            <person name="Fabro G."/>
            <person name="Fronick C."/>
            <person name="Fuerstenberg S.I."/>
            <person name="Fulton L."/>
            <person name="Gaulin E."/>
            <person name="Govers F."/>
            <person name="Hughes L."/>
            <person name="Humphray S."/>
            <person name="Jiang R.H."/>
            <person name="Judelson H."/>
            <person name="Kamoun S."/>
            <person name="Kyung K."/>
            <person name="Meijer H."/>
            <person name="Minx P."/>
            <person name="Morris P."/>
            <person name="Nelson J."/>
            <person name="Phuntumart V."/>
            <person name="Qutob D."/>
            <person name="Rehmany A."/>
            <person name="Rougon-Cardoso A."/>
            <person name="Ryden P."/>
            <person name="Torto-Alalibo T."/>
            <person name="Studholme D."/>
            <person name="Wang Y."/>
            <person name="Win J."/>
            <person name="Wood J."/>
            <person name="Clifton S.W."/>
            <person name="Rogers J."/>
            <person name="Van den Ackerveken G."/>
            <person name="Jones J.D."/>
            <person name="McDowell J.M."/>
            <person name="Beynon J."/>
            <person name="Tyler B.M."/>
        </authorList>
    </citation>
    <scope>NUCLEOTIDE SEQUENCE [LARGE SCALE GENOMIC DNA]</scope>
    <source>
        <strain evidence="3">Emoy2</strain>
    </source>
</reference>
<dbReference type="AlphaFoldDB" id="M4BL24"/>
<protein>
    <submittedName>
        <fullName evidence="2">Uncharacterized protein</fullName>
    </submittedName>
</protein>
<feature type="region of interest" description="Disordered" evidence="1">
    <location>
        <begin position="66"/>
        <end position="87"/>
    </location>
</feature>
<organism evidence="2 3">
    <name type="scientific">Hyaloperonospora arabidopsidis (strain Emoy2)</name>
    <name type="common">Downy mildew agent</name>
    <name type="synonym">Peronospora arabidopsidis</name>
    <dbReference type="NCBI Taxonomy" id="559515"/>
    <lineage>
        <taxon>Eukaryota</taxon>
        <taxon>Sar</taxon>
        <taxon>Stramenopiles</taxon>
        <taxon>Oomycota</taxon>
        <taxon>Peronosporomycetes</taxon>
        <taxon>Peronosporales</taxon>
        <taxon>Peronosporaceae</taxon>
        <taxon>Hyaloperonospora</taxon>
    </lineage>
</organism>
<dbReference type="InParanoid" id="M4BL24"/>
<evidence type="ECO:0000313" key="3">
    <source>
        <dbReference type="Proteomes" id="UP000011713"/>
    </source>
</evidence>
<name>M4BL24_HYAAE</name>
<dbReference type="VEuPathDB" id="FungiDB:HpaG807109"/>
<keyword evidence="3" id="KW-1185">Reference proteome</keyword>
<dbReference type="HOGENOM" id="CLU_736626_0_0_1"/>
<evidence type="ECO:0000313" key="2">
    <source>
        <dbReference type="EnsemblProtists" id="HpaP807109"/>
    </source>
</evidence>
<accession>M4BL24</accession>
<proteinExistence type="predicted"/>
<dbReference type="Proteomes" id="UP000011713">
    <property type="component" value="Unassembled WGS sequence"/>
</dbReference>
<reference evidence="2" key="2">
    <citation type="submission" date="2015-06" db="UniProtKB">
        <authorList>
            <consortium name="EnsemblProtists"/>
        </authorList>
    </citation>
    <scope>IDENTIFICATION</scope>
    <source>
        <strain evidence="2">Emoy2</strain>
    </source>
</reference>